<evidence type="ECO:0000313" key="4">
    <source>
        <dbReference type="Proteomes" id="UP000444721"/>
    </source>
</evidence>
<feature type="compositionally biased region" description="Polar residues" evidence="2">
    <location>
        <begin position="12"/>
        <end position="21"/>
    </location>
</feature>
<dbReference type="Proteomes" id="UP000444721">
    <property type="component" value="Unassembled WGS sequence"/>
</dbReference>
<dbReference type="GeneID" id="68109594"/>
<dbReference type="GO" id="GO:0031262">
    <property type="term" value="C:Ndc80 complex"/>
    <property type="evidence" value="ECO:0007669"/>
    <property type="project" value="InterPro"/>
</dbReference>
<comment type="caution">
    <text evidence="3">The sequence shown here is derived from an EMBL/GenBank/DDBJ whole genome shotgun (WGS) entry which is preliminary data.</text>
</comment>
<reference evidence="3 4" key="1">
    <citation type="journal article" date="2019" name="Sci. Rep.">
        <title>Nanopore sequencing improves the draft genome of the human pathogenic amoeba Naegleria fowleri.</title>
        <authorList>
            <person name="Liechti N."/>
            <person name="Schurch N."/>
            <person name="Bruggmann R."/>
            <person name="Wittwer M."/>
        </authorList>
    </citation>
    <scope>NUCLEOTIDE SEQUENCE [LARGE SCALE GENOMIC DNA]</scope>
    <source>
        <strain evidence="3 4">ATCC 30894</strain>
    </source>
</reference>
<organism evidence="3 4">
    <name type="scientific">Naegleria fowleri</name>
    <name type="common">Brain eating amoeba</name>
    <dbReference type="NCBI Taxonomy" id="5763"/>
    <lineage>
        <taxon>Eukaryota</taxon>
        <taxon>Discoba</taxon>
        <taxon>Heterolobosea</taxon>
        <taxon>Tetramitia</taxon>
        <taxon>Eutetramitia</taxon>
        <taxon>Vahlkampfiidae</taxon>
        <taxon>Naegleria</taxon>
    </lineage>
</organism>
<sequence>MSFSKRSALRDITNTSGTGSIHTGMHHHGGSAPLKSNLSIMNNTTTMNNSHSILNSSHSLGNHLSTTATSTATSTTTTNNNNLLSTSKPPRESMIMKQTQTLKNSKTSSSSLNTTSSTTPNSNNIQYMLNALYEFFSQENISIEMTPKTFREGDSSKLRYFLNYLFTHLDRNICVIVPTPSEVREMEKKNNSSGNTMDARRRTMNHLNSLSMNASMMNGMNHPSVQSSSSTITTMTTINNKPPSISGLDEDLIIELVDFFKLPISLNKRHFTITPQSSRNWQTMIQVLYYLTGLVKYSRERDFIERDLELQEVSIFFSFLSDLYAPFLENNQREMDRLVNDWRNKFNMDCTRSRENLTQLKNLHESIKNRLNYFNTRQDPFHELEEKRIVLESQFLNLNESSRSNEEKLNSLLHFREITKAKIVSTNQQIDSKKRDNEVCARQLEHQEITPLEAQALYREKSLYEEEEERILKRTDYTRNQVENAQRHLSQCNEQITTLTSQYNSIVLKIDPNLRLLSLASNNAKWRIDDSKQKKTILKQQFTTLQSQIQQLNETLAQKDEMIQVLNEHLQDVKESLTQETNSFNNLESLLVQIKQQHQEELFEYDRRIKTIEDQSVQIHSEKNRWKQEFENTELLIAQLEEEMQREEQEQIEQRNTLFNLSVFTLQKAAEHKENAKKIINATEKSGSESFAAIKQLQIV</sequence>
<evidence type="ECO:0000313" key="3">
    <source>
        <dbReference type="EMBL" id="KAF0978556.1"/>
    </source>
</evidence>
<gene>
    <name evidence="3" type="ORF">FDP41_002376</name>
</gene>
<dbReference type="RefSeq" id="XP_044563269.1">
    <property type="nucleotide sequence ID" value="XM_044705563.1"/>
</dbReference>
<accession>A0A6A5BTM0</accession>
<keyword evidence="4" id="KW-1185">Reference proteome</keyword>
<dbReference type="PANTHER" id="PTHR10643">
    <property type="entry name" value="KINETOCHORE PROTEIN NDC80"/>
    <property type="match status" value="1"/>
</dbReference>
<feature type="compositionally biased region" description="Low complexity" evidence="2">
    <location>
        <begin position="98"/>
        <end position="121"/>
    </location>
</feature>
<feature type="region of interest" description="Disordered" evidence="2">
    <location>
        <begin position="50"/>
        <end position="121"/>
    </location>
</feature>
<dbReference type="VEuPathDB" id="AmoebaDB:FDP41_002376"/>
<evidence type="ECO:0000256" key="1">
    <source>
        <dbReference type="SAM" id="Coils"/>
    </source>
</evidence>
<protein>
    <submittedName>
        <fullName evidence="3">Uncharacterized protein</fullName>
    </submittedName>
</protein>
<feature type="coiled-coil region" evidence="1">
    <location>
        <begin position="535"/>
        <end position="569"/>
    </location>
</feature>
<feature type="coiled-coil region" evidence="1">
    <location>
        <begin position="595"/>
        <end position="686"/>
    </location>
</feature>
<dbReference type="EMBL" id="VFQX01000029">
    <property type="protein sequence ID" value="KAF0978556.1"/>
    <property type="molecule type" value="Genomic_DNA"/>
</dbReference>
<dbReference type="GO" id="GO:0051315">
    <property type="term" value="P:attachment of mitotic spindle microtubules to kinetochore"/>
    <property type="evidence" value="ECO:0007669"/>
    <property type="project" value="InterPro"/>
</dbReference>
<dbReference type="InterPro" id="IPR005550">
    <property type="entry name" value="Kinetochore_Ndc80"/>
</dbReference>
<dbReference type="AlphaFoldDB" id="A0A6A5BTM0"/>
<dbReference type="VEuPathDB" id="AmoebaDB:NfTy_042120"/>
<dbReference type="OrthoDB" id="10368230at2759"/>
<proteinExistence type="predicted"/>
<keyword evidence="1" id="KW-0175">Coiled coil</keyword>
<dbReference type="VEuPathDB" id="AmoebaDB:NF0007300"/>
<evidence type="ECO:0000256" key="2">
    <source>
        <dbReference type="SAM" id="MobiDB-lite"/>
    </source>
</evidence>
<dbReference type="PANTHER" id="PTHR10643:SF2">
    <property type="entry name" value="KINETOCHORE PROTEIN NDC80 HOMOLOG"/>
    <property type="match status" value="1"/>
</dbReference>
<feature type="compositionally biased region" description="Low complexity" evidence="2">
    <location>
        <begin position="50"/>
        <end position="87"/>
    </location>
</feature>
<feature type="region of interest" description="Disordered" evidence="2">
    <location>
        <begin position="1"/>
        <end position="35"/>
    </location>
</feature>
<name>A0A6A5BTM0_NAEFO</name>